<sequence length="225" mass="25073">MDFLRKVFESRATEDSLVSENSDSESCLGSEGRAAAEDQQQFTTGARSLNVESNSTQEADAHPRKKKGKKATPRGQSDDFEKKLLQLIETPNRHIAFIQGLLPTLETFTDDEVVEFQAGALHLIKTIKSARNIRPHASVPLSANLKQTNQPFVWQPFVWGQPSIPAQHSRYHSHMMPTIYPHLNTASTQLYSMTSPSPTTSTQLYSPTNTETSSPSHTPVIWDLP</sequence>
<comment type="caution">
    <text evidence="2">The sequence shown here is derived from an EMBL/GenBank/DDBJ whole genome shotgun (WGS) entry which is preliminary data.</text>
</comment>
<reference evidence="2 3" key="1">
    <citation type="journal article" date="2024" name="BMC Genomics">
        <title>De novo assembly and annotation of Popillia japonica's genome with initial clues to its potential as an invasive pest.</title>
        <authorList>
            <person name="Cucini C."/>
            <person name="Boschi S."/>
            <person name="Funari R."/>
            <person name="Cardaioli E."/>
            <person name="Iannotti N."/>
            <person name="Marturano G."/>
            <person name="Paoli F."/>
            <person name="Bruttini M."/>
            <person name="Carapelli A."/>
            <person name="Frati F."/>
            <person name="Nardi F."/>
        </authorList>
    </citation>
    <scope>NUCLEOTIDE SEQUENCE [LARGE SCALE GENOMIC DNA]</scope>
    <source>
        <strain evidence="2">DMR45628</strain>
    </source>
</reference>
<gene>
    <name evidence="2" type="ORF">QE152_g12985</name>
</gene>
<feature type="compositionally biased region" description="Polar residues" evidence="1">
    <location>
        <begin position="38"/>
        <end position="58"/>
    </location>
</feature>
<accession>A0AAW1LF48</accession>
<keyword evidence="3" id="KW-1185">Reference proteome</keyword>
<protein>
    <recommendedName>
        <fullName evidence="4">BESS domain-containing protein</fullName>
    </recommendedName>
</protein>
<feature type="region of interest" description="Disordered" evidence="1">
    <location>
        <begin position="1"/>
        <end position="78"/>
    </location>
</feature>
<evidence type="ECO:0000313" key="2">
    <source>
        <dbReference type="EMBL" id="KAK9732129.1"/>
    </source>
</evidence>
<dbReference type="Proteomes" id="UP001458880">
    <property type="component" value="Unassembled WGS sequence"/>
</dbReference>
<organism evidence="2 3">
    <name type="scientific">Popillia japonica</name>
    <name type="common">Japanese beetle</name>
    <dbReference type="NCBI Taxonomy" id="7064"/>
    <lineage>
        <taxon>Eukaryota</taxon>
        <taxon>Metazoa</taxon>
        <taxon>Ecdysozoa</taxon>
        <taxon>Arthropoda</taxon>
        <taxon>Hexapoda</taxon>
        <taxon>Insecta</taxon>
        <taxon>Pterygota</taxon>
        <taxon>Neoptera</taxon>
        <taxon>Endopterygota</taxon>
        <taxon>Coleoptera</taxon>
        <taxon>Polyphaga</taxon>
        <taxon>Scarabaeiformia</taxon>
        <taxon>Scarabaeidae</taxon>
        <taxon>Rutelinae</taxon>
        <taxon>Popillia</taxon>
    </lineage>
</organism>
<feature type="compositionally biased region" description="Basic and acidic residues" evidence="1">
    <location>
        <begin position="1"/>
        <end position="14"/>
    </location>
</feature>
<feature type="compositionally biased region" description="Basic residues" evidence="1">
    <location>
        <begin position="63"/>
        <end position="72"/>
    </location>
</feature>
<evidence type="ECO:0000313" key="3">
    <source>
        <dbReference type="Proteomes" id="UP001458880"/>
    </source>
</evidence>
<feature type="compositionally biased region" description="Low complexity" evidence="1">
    <location>
        <begin position="192"/>
        <end position="208"/>
    </location>
</feature>
<feature type="region of interest" description="Disordered" evidence="1">
    <location>
        <begin position="192"/>
        <end position="225"/>
    </location>
</feature>
<proteinExistence type="predicted"/>
<dbReference type="AlphaFoldDB" id="A0AAW1LF48"/>
<evidence type="ECO:0008006" key="4">
    <source>
        <dbReference type="Google" id="ProtNLM"/>
    </source>
</evidence>
<name>A0AAW1LF48_POPJA</name>
<dbReference type="EMBL" id="JASPKY010000121">
    <property type="protein sequence ID" value="KAK9732129.1"/>
    <property type="molecule type" value="Genomic_DNA"/>
</dbReference>
<evidence type="ECO:0000256" key="1">
    <source>
        <dbReference type="SAM" id="MobiDB-lite"/>
    </source>
</evidence>
<feature type="compositionally biased region" description="Polar residues" evidence="1">
    <location>
        <begin position="16"/>
        <end position="27"/>
    </location>
</feature>